<dbReference type="SUPFAM" id="SSF56935">
    <property type="entry name" value="Porins"/>
    <property type="match status" value="1"/>
</dbReference>
<dbReference type="SUPFAM" id="SSF48239">
    <property type="entry name" value="Terpenoid cyclases/Protein prenyltransferases"/>
    <property type="match status" value="1"/>
</dbReference>
<dbReference type="InterPro" id="IPR001599">
    <property type="entry name" value="Macroglobln_a2"/>
</dbReference>
<dbReference type="PROSITE" id="PS51257">
    <property type="entry name" value="PROKAR_LIPOPROTEIN"/>
    <property type="match status" value="1"/>
</dbReference>
<proteinExistence type="predicted"/>
<dbReference type="Gene3D" id="2.170.130.10">
    <property type="entry name" value="TonB-dependent receptor, plug domain"/>
    <property type="match status" value="1"/>
</dbReference>
<feature type="domain" description="Alpha-2-macroglobulin" evidence="2">
    <location>
        <begin position="1329"/>
        <end position="1418"/>
    </location>
</feature>
<accession>A0ABW5XQS6</accession>
<feature type="chain" id="PRO_5045969551" evidence="1">
    <location>
        <begin position="20"/>
        <end position="1958"/>
    </location>
</feature>
<dbReference type="EMBL" id="JBHUON010000008">
    <property type="protein sequence ID" value="MFD2864824.1"/>
    <property type="molecule type" value="Genomic_DNA"/>
</dbReference>
<dbReference type="Pfam" id="PF13715">
    <property type="entry name" value="CarbopepD_reg_2"/>
    <property type="match status" value="1"/>
</dbReference>
<dbReference type="InterPro" id="IPR008969">
    <property type="entry name" value="CarboxyPept-like_regulatory"/>
</dbReference>
<evidence type="ECO:0000313" key="4">
    <source>
        <dbReference type="Proteomes" id="UP001597601"/>
    </source>
</evidence>
<dbReference type="Proteomes" id="UP001597601">
    <property type="component" value="Unassembled WGS sequence"/>
</dbReference>
<dbReference type="InterPro" id="IPR051802">
    <property type="entry name" value="YfhM-like"/>
</dbReference>
<evidence type="ECO:0000259" key="2">
    <source>
        <dbReference type="SMART" id="SM01360"/>
    </source>
</evidence>
<dbReference type="Gene3D" id="1.50.10.20">
    <property type="match status" value="1"/>
</dbReference>
<dbReference type="Pfam" id="PF00207">
    <property type="entry name" value="A2M"/>
    <property type="match status" value="1"/>
</dbReference>
<evidence type="ECO:0000313" key="3">
    <source>
        <dbReference type="EMBL" id="MFD2864824.1"/>
    </source>
</evidence>
<dbReference type="Pfam" id="PF07715">
    <property type="entry name" value="Plug"/>
    <property type="match status" value="1"/>
</dbReference>
<sequence>MKRFLLLCPLLFLALLACAQKPLTNSRISSYYTYTYKLNDVNTQLFISGRQAQIKEESLTEEVAKYPTDHPESPILPPGNYVKVLAVKNKLVYKLIQQHTANLMLMNGGKDVAFVLMDADGKEITDAEVYRNHKHLVFDKHTETYHIVRSKKDSIYKVVYKGVNNFYNIGQPKPFVYRNYNSTPRQKPLAILWRKIKNIFSGGAAPVRDNYTQRPTPNPGFMVFNKPKYRPGDTVKFKAFILQKKSNLPVEDQQLIVRIKENYREDGKIIGIVKAYRKGGFEFQFKVDQDSLELDLDSRYIISLETMESLNYDPKKFPDNKNQWEIISKRTLYQEGFFQYEDYNLKSNQLNVRVDRRDGSPGLPSSLYFKATGDNGLNITDGRVILQLQTGYVTGYGDKKVFVPDTLWRHELPLDVVGETKLVVPDSIFPKANLNYQAKITLLNSDNESREKGESLTWSYLTNTIKAEIENDSLKIDYLINGKSRPATACLTRINTGNDTTKALQVNLPAQLAVGPITAAFIVKVDSISKSIYVAGGDKILVSSFRSTDSLFINVNNPRNIKLWYTIYGGNKIVEQGSATQLNYRKPIRHSGDISLRLNYVWAGQPQQRDEQVPLLDKFLHINVNQPLTVYPGQQADIEIDVKDHQGKAVANADITAYGITKKFENYQKAYVPYLGNTFKYRKTNPRLQLKQLADTGRIKLNWQHWAKGMGLDSISYYRFTHPDSVYTITEPNPGSITQVAPFVVENGEILPIHMLSIDLRPVYFSQSDDLPRYSFYTYYGKHTLTLRTRNKVITLNNVEIPFGKKLILSVNSDPLQNPKLIYQNMPDTLTKSEQILINSYTIAIVPNFNQSMATLRQDDRTFLINHKFDYNSYYNRKNIVVGPLADKNTNLQIKGGSSTDFYSEGGYTFEFQPGLIKQKSYPANPPYIKNLNKLQGATDYRQYPLTWMETEDMWKEYLITRNRNGSGGSRYFAGGGNLIISHGKLADGKVPYIKHILVFKHTEPDFMQLLTGIYTHLGTYAPGKYRVMCILKDNSYFLMQNLDVRAAGTNYFDAGTVKPLPADSVSKSIADMLAIPYVGYLSEEGVQRIKAIFNGKYIDPKALIGYMTGYVYDAKTAEPLTGAAISVQNTGLYTEADIKGHFKIKVPASGILNIGMQGYVPQSLAIVAGKNVTVNLSTSGNTLGDVVVRGYVKRNRDQTTGSSYIITGKEVQDNPVGNVEQLLQGKVAGLNIQNSTGAPGMRGTVNIRGLSSVFKTDEVMYVVDGVRLNGKSFLPADDMIASRSMLTGEAATALYGALGANGVVIITTKNGEAAQTSSTLRHNFSDYAYWQPKLTTDAEGKAKFKVTYPDDITAWRTFVIGITDKRQTGTAEGEVKSYKPISANFVSPVFAVRGDSFSALGKVLNYTTDTIQLNRKFNYNGQLLADGNISLQNSRLDTFKMVAAGTDSLTFEYSIKRNNGYFDGERRQIPLMEQGSLETKGSFDVLEKDTTITLQASANLKEATVRAEASALPTLLDETEHLRTYQYLCNEQLASKLKGLLAEKQILAYLKRPFKWDADINDIIKRLLANRTSQGTWGWWKDTDEELWISAHVMEALLTAKERGYTVNVYTQALINYLVARIASNKDADQLTMITLLQKLNPNADLKVFVTDYEKTLDPKIPLSTINKYRLMHTRQSVGLPVVMDSLLKDMKRTMFGNVYWGKSSYYLFDNSIQQSLLAYRIIKKDGKQPQLLTKLRNYFMEQRADGHWRNTYESAQILEVILPDMLVDGQPPRPAQLVISGDKQETVTKFPYTTTLAAGAKLKIAKTGDMPVYITAYQKFWNPDPQKVSENFIVDTKFTKNQSTITGAKGGETIYLTAEVTAKADADFVMIEIPIPAGCSYENKTQSYYYGNEIHREYFKDKVSIFCRKLKAGKYQYQVQLTARYSGNYHLNPAKAEMMYFPVFYGREGMKMFKVD</sequence>
<name>A0ABW5XQS6_9SPHI</name>
<protein>
    <submittedName>
        <fullName evidence="3">Alpha-2-macroglobulin family protein</fullName>
    </submittedName>
</protein>
<dbReference type="InterPro" id="IPR041246">
    <property type="entry name" value="Bact_MG10"/>
</dbReference>
<dbReference type="SMART" id="SM01360">
    <property type="entry name" value="A2M"/>
    <property type="match status" value="1"/>
</dbReference>
<keyword evidence="4" id="KW-1185">Reference proteome</keyword>
<comment type="caution">
    <text evidence="3">The sequence shown here is derived from an EMBL/GenBank/DDBJ whole genome shotgun (WGS) entry which is preliminary data.</text>
</comment>
<reference evidence="4" key="1">
    <citation type="journal article" date="2019" name="Int. J. Syst. Evol. Microbiol.">
        <title>The Global Catalogue of Microorganisms (GCM) 10K type strain sequencing project: providing services to taxonomists for standard genome sequencing and annotation.</title>
        <authorList>
            <consortium name="The Broad Institute Genomics Platform"/>
            <consortium name="The Broad Institute Genome Sequencing Center for Infectious Disease"/>
            <person name="Wu L."/>
            <person name="Ma J."/>
        </authorList>
    </citation>
    <scope>NUCLEOTIDE SEQUENCE [LARGE SCALE GENOMIC DNA]</scope>
    <source>
        <strain evidence="4">KCTC 52232</strain>
    </source>
</reference>
<dbReference type="Gene3D" id="2.60.40.1120">
    <property type="entry name" value="Carboxypeptidase-like, regulatory domain"/>
    <property type="match status" value="1"/>
</dbReference>
<dbReference type="RefSeq" id="WP_377125998.1">
    <property type="nucleotide sequence ID" value="NZ_JBHUON010000008.1"/>
</dbReference>
<dbReference type="SUPFAM" id="SSF49464">
    <property type="entry name" value="Carboxypeptidase regulatory domain-like"/>
    <property type="match status" value="1"/>
</dbReference>
<dbReference type="PANTHER" id="PTHR40094">
    <property type="entry name" value="ALPHA-2-MACROGLOBULIN HOMOLOG"/>
    <property type="match status" value="1"/>
</dbReference>
<dbReference type="InterPro" id="IPR008930">
    <property type="entry name" value="Terpenoid_cyclase/PrenylTrfase"/>
</dbReference>
<dbReference type="InterPro" id="IPR037066">
    <property type="entry name" value="Plug_dom_sf"/>
</dbReference>
<organism evidence="3 4">
    <name type="scientific">Mucilaginibacter antarcticus</name>
    <dbReference type="NCBI Taxonomy" id="1855725"/>
    <lineage>
        <taxon>Bacteria</taxon>
        <taxon>Pseudomonadati</taxon>
        <taxon>Bacteroidota</taxon>
        <taxon>Sphingobacteriia</taxon>
        <taxon>Sphingobacteriales</taxon>
        <taxon>Sphingobacteriaceae</taxon>
        <taxon>Mucilaginibacter</taxon>
    </lineage>
</organism>
<dbReference type="PANTHER" id="PTHR40094:SF1">
    <property type="entry name" value="UBIQUITIN DOMAIN-CONTAINING PROTEIN"/>
    <property type="match status" value="1"/>
</dbReference>
<dbReference type="Pfam" id="PF17973">
    <property type="entry name" value="bMG10"/>
    <property type="match status" value="1"/>
</dbReference>
<feature type="signal peptide" evidence="1">
    <location>
        <begin position="1"/>
        <end position="19"/>
    </location>
</feature>
<dbReference type="InterPro" id="IPR012910">
    <property type="entry name" value="Plug_dom"/>
</dbReference>
<keyword evidence="1" id="KW-0732">Signal</keyword>
<dbReference type="Gene3D" id="2.20.130.20">
    <property type="match status" value="1"/>
</dbReference>
<evidence type="ECO:0000256" key="1">
    <source>
        <dbReference type="SAM" id="SignalP"/>
    </source>
</evidence>
<gene>
    <name evidence="3" type="ORF">ACFSYC_09010</name>
</gene>